<accession>A0AAV1JPV5</accession>
<evidence type="ECO:0000313" key="7">
    <source>
        <dbReference type="Proteomes" id="UP001497472"/>
    </source>
</evidence>
<dbReference type="InterPro" id="IPR019775">
    <property type="entry name" value="WD40_repeat_CS"/>
</dbReference>
<comment type="caution">
    <text evidence="6">The sequence shown here is derived from an EMBL/GenBank/DDBJ whole genome shotgun (WGS) entry which is preliminary data.</text>
</comment>
<evidence type="ECO:0000256" key="4">
    <source>
        <dbReference type="PROSITE-ProRule" id="PRU00221"/>
    </source>
</evidence>
<dbReference type="Proteomes" id="UP001497472">
    <property type="component" value="Unassembled WGS sequence"/>
</dbReference>
<organism evidence="6 7">
    <name type="scientific">Leptosia nina</name>
    <dbReference type="NCBI Taxonomy" id="320188"/>
    <lineage>
        <taxon>Eukaryota</taxon>
        <taxon>Metazoa</taxon>
        <taxon>Ecdysozoa</taxon>
        <taxon>Arthropoda</taxon>
        <taxon>Hexapoda</taxon>
        <taxon>Insecta</taxon>
        <taxon>Pterygota</taxon>
        <taxon>Neoptera</taxon>
        <taxon>Endopterygota</taxon>
        <taxon>Lepidoptera</taxon>
        <taxon>Glossata</taxon>
        <taxon>Ditrysia</taxon>
        <taxon>Papilionoidea</taxon>
        <taxon>Pieridae</taxon>
        <taxon>Pierinae</taxon>
        <taxon>Leptosia</taxon>
    </lineage>
</organism>
<evidence type="ECO:0008006" key="8">
    <source>
        <dbReference type="Google" id="ProtNLM"/>
    </source>
</evidence>
<protein>
    <recommendedName>
        <fullName evidence="8">DDB1- and CUL4-associated factor 10 homolog</fullName>
    </recommendedName>
</protein>
<keyword evidence="2 4" id="KW-0853">WD repeat</keyword>
<dbReference type="SMART" id="SM00320">
    <property type="entry name" value="WD40"/>
    <property type="match status" value="5"/>
</dbReference>
<keyword evidence="7" id="KW-1185">Reference proteome</keyword>
<feature type="compositionally biased region" description="Polar residues" evidence="5">
    <location>
        <begin position="504"/>
        <end position="514"/>
    </location>
</feature>
<name>A0AAV1JPV5_9NEOP</name>
<dbReference type="PROSITE" id="PS50294">
    <property type="entry name" value="WD_REPEATS_REGION"/>
    <property type="match status" value="1"/>
</dbReference>
<evidence type="ECO:0000256" key="5">
    <source>
        <dbReference type="SAM" id="MobiDB-lite"/>
    </source>
</evidence>
<evidence type="ECO:0000256" key="3">
    <source>
        <dbReference type="ARBA" id="ARBA00022737"/>
    </source>
</evidence>
<feature type="compositionally biased region" description="Basic residues" evidence="5">
    <location>
        <begin position="340"/>
        <end position="355"/>
    </location>
</feature>
<feature type="repeat" description="WD" evidence="4">
    <location>
        <begin position="144"/>
        <end position="185"/>
    </location>
</feature>
<feature type="region of interest" description="Disordered" evidence="5">
    <location>
        <begin position="319"/>
        <end position="414"/>
    </location>
</feature>
<dbReference type="InterPro" id="IPR039085">
    <property type="entry name" value="DCA10"/>
</dbReference>
<evidence type="ECO:0000313" key="6">
    <source>
        <dbReference type="EMBL" id="CAK1550447.1"/>
    </source>
</evidence>
<dbReference type="PANTHER" id="PTHR14588">
    <property type="entry name" value="DDB1- AND CUL4-ASSOCIATED FACTOR 10"/>
    <property type="match status" value="1"/>
</dbReference>
<feature type="compositionally biased region" description="Pro residues" evidence="5">
    <location>
        <begin position="329"/>
        <end position="339"/>
    </location>
</feature>
<proteinExistence type="inferred from homology"/>
<evidence type="ECO:0000256" key="2">
    <source>
        <dbReference type="ARBA" id="ARBA00022574"/>
    </source>
</evidence>
<dbReference type="InterPro" id="IPR001680">
    <property type="entry name" value="WD40_rpt"/>
</dbReference>
<feature type="repeat" description="WD" evidence="4">
    <location>
        <begin position="102"/>
        <end position="135"/>
    </location>
</feature>
<dbReference type="SUPFAM" id="SSF50978">
    <property type="entry name" value="WD40 repeat-like"/>
    <property type="match status" value="1"/>
</dbReference>
<keyword evidence="3" id="KW-0677">Repeat</keyword>
<sequence length="646" mass="72490">MGTKYWSDSFMARYSAFNPYRLLQRECGFPRPVGGEDAMARSLYCGMKPIASWDSDQNNALPTGGVFNLEFSPEGSLLVAACEKKSIQIFDPLTHQRIFSVNGAHSDCVNCVKFLDGRMFATCSDDTTIALWDVRHLKKKIRSLLGHSNWVKNIEFSVKDKLLVTSGLDGSIYTWDINSYTEFNLVYQRVFHASGLMRCRLSPDATKMVMCTTGGLLVIIHDLNLSMLVQDLHGFKPNLYRLMQMSGQLIPIAAMYDHLFDAKRTENRVEFVSDFPEGNDAEVVSALQIHPQGWSALSRNISHDDRSEWSCIHDIQPHLESDKGVRDASPPPPPPPIARRPPRRTPRRTRTRPYRAPRPMTSVTPVSAGDQFRERNDRDADRESQSDTEREAEPEAGPSSSSSAEPALPSSRFGAGLSSIQNDVWEASITIKQHRILQEMYSRGQVGRNFNMQRILGINTGITPPGAAALRTRASPPHPRPARLLPRLHPATVSNDLNYFYRTLPSTSGHTPTNGRDRETVSDGEEEMRHYSIHQNRDRLLYYVEETNEGKGFIKELCYSADGRLVCSPFGCGMRLLALNKSCSELSHCVQDQSLPAQMVDVGQSLGIHQDLVVSSKFSPRHHLLVTGCLEGKIVWYEPYSGEALY</sequence>
<feature type="compositionally biased region" description="Basic and acidic residues" evidence="5">
    <location>
        <begin position="515"/>
        <end position="528"/>
    </location>
</feature>
<dbReference type="PROSITE" id="PS00678">
    <property type="entry name" value="WD_REPEATS_1"/>
    <property type="match status" value="1"/>
</dbReference>
<dbReference type="AlphaFoldDB" id="A0AAV1JPV5"/>
<dbReference type="PANTHER" id="PTHR14588:SF2">
    <property type="entry name" value="DDB1- AND CUL4-ASSOCIATED FACTOR 10"/>
    <property type="match status" value="1"/>
</dbReference>
<feature type="region of interest" description="Disordered" evidence="5">
    <location>
        <begin position="504"/>
        <end position="528"/>
    </location>
</feature>
<feature type="compositionally biased region" description="Low complexity" evidence="5">
    <location>
        <begin position="395"/>
        <end position="411"/>
    </location>
</feature>
<dbReference type="PROSITE" id="PS50082">
    <property type="entry name" value="WD_REPEATS_2"/>
    <property type="match status" value="2"/>
</dbReference>
<reference evidence="6 7" key="1">
    <citation type="submission" date="2023-11" db="EMBL/GenBank/DDBJ databases">
        <authorList>
            <person name="Okamura Y."/>
        </authorList>
    </citation>
    <scope>NUCLEOTIDE SEQUENCE [LARGE SCALE GENOMIC DNA]</scope>
</reference>
<evidence type="ECO:0000256" key="1">
    <source>
        <dbReference type="ARBA" id="ARBA00005903"/>
    </source>
</evidence>
<dbReference type="FunFam" id="2.130.10.10:FF:000661">
    <property type="entry name" value="Uncharacterized protein, isoform A"/>
    <property type="match status" value="1"/>
</dbReference>
<dbReference type="InterPro" id="IPR015943">
    <property type="entry name" value="WD40/YVTN_repeat-like_dom_sf"/>
</dbReference>
<dbReference type="EMBL" id="CAVLEF010000082">
    <property type="protein sequence ID" value="CAK1550447.1"/>
    <property type="molecule type" value="Genomic_DNA"/>
</dbReference>
<comment type="similarity">
    <text evidence="1">Belongs to the WD repeat DCAF10 family.</text>
</comment>
<dbReference type="Pfam" id="PF00400">
    <property type="entry name" value="WD40"/>
    <property type="match status" value="3"/>
</dbReference>
<feature type="compositionally biased region" description="Basic and acidic residues" evidence="5">
    <location>
        <begin position="371"/>
        <end position="393"/>
    </location>
</feature>
<dbReference type="GO" id="GO:0080008">
    <property type="term" value="C:Cul4-RING E3 ubiquitin ligase complex"/>
    <property type="evidence" value="ECO:0007669"/>
    <property type="project" value="TreeGrafter"/>
</dbReference>
<gene>
    <name evidence="6" type="ORF">LNINA_LOCUS9673</name>
</gene>
<dbReference type="InterPro" id="IPR036322">
    <property type="entry name" value="WD40_repeat_dom_sf"/>
</dbReference>
<dbReference type="Gene3D" id="2.130.10.10">
    <property type="entry name" value="YVTN repeat-like/Quinoprotein amine dehydrogenase"/>
    <property type="match status" value="1"/>
</dbReference>